<dbReference type="EMBL" id="AGNL01014997">
    <property type="protein sequence ID" value="EJK66397.1"/>
    <property type="molecule type" value="Genomic_DNA"/>
</dbReference>
<keyword evidence="2" id="KW-1133">Transmembrane helix</keyword>
<dbReference type="OrthoDB" id="10669754at2759"/>
<feature type="transmembrane region" description="Helical" evidence="2">
    <location>
        <begin position="207"/>
        <end position="228"/>
    </location>
</feature>
<sequence>MTDVVVTDGNGTDGTSTTQAAQESHEVAAGAADDASESPSTFDTGSIQLVHSDESQTMGEPMPLSVESSGSTISWTEMKQKRKATRSDATRVTNYTKYTNATNMSDFTDLQTLQTGYFTGATGITGVTGYHTEVTGMTNAAPSEASVTLRLKDDIGEEPANAMTNIGFLRLLYINIIDVIGNCSYAVVLWFGRYEGRQFVRVEKENYAYLLLVFCFLGSLMSLFMIATAVLKNCFDKKSIYKNCTLPRLLAALIVVNQMPQIILTTVIDLFFMGHPTLSRTLNVFTSVCALVNTCMSVSYADILEKDAVHDDVSEVTSIGSIEQMNTIDSCETEYKMLEDEKV</sequence>
<feature type="transmembrane region" description="Helical" evidence="2">
    <location>
        <begin position="171"/>
        <end position="192"/>
    </location>
</feature>
<name>K0T7E1_THAOC</name>
<evidence type="ECO:0000256" key="2">
    <source>
        <dbReference type="SAM" id="Phobius"/>
    </source>
</evidence>
<feature type="compositionally biased region" description="Polar residues" evidence="1">
    <location>
        <begin position="37"/>
        <end position="49"/>
    </location>
</feature>
<evidence type="ECO:0000256" key="1">
    <source>
        <dbReference type="SAM" id="MobiDB-lite"/>
    </source>
</evidence>
<accession>K0T7E1</accession>
<evidence type="ECO:0000313" key="4">
    <source>
        <dbReference type="Proteomes" id="UP000266841"/>
    </source>
</evidence>
<feature type="transmembrane region" description="Helical" evidence="2">
    <location>
        <begin position="249"/>
        <end position="272"/>
    </location>
</feature>
<reference evidence="3 4" key="1">
    <citation type="journal article" date="2012" name="Genome Biol.">
        <title>Genome and low-iron response of an oceanic diatom adapted to chronic iron limitation.</title>
        <authorList>
            <person name="Lommer M."/>
            <person name="Specht M."/>
            <person name="Roy A.S."/>
            <person name="Kraemer L."/>
            <person name="Andreson R."/>
            <person name="Gutowska M.A."/>
            <person name="Wolf J."/>
            <person name="Bergner S.V."/>
            <person name="Schilhabel M.B."/>
            <person name="Klostermeier U.C."/>
            <person name="Beiko R.G."/>
            <person name="Rosenstiel P."/>
            <person name="Hippler M."/>
            <person name="Laroche J."/>
        </authorList>
    </citation>
    <scope>NUCLEOTIDE SEQUENCE [LARGE SCALE GENOMIC DNA]</scope>
    <source>
        <strain evidence="3 4">CCMP1005</strain>
    </source>
</reference>
<dbReference type="Proteomes" id="UP000266841">
    <property type="component" value="Unassembled WGS sequence"/>
</dbReference>
<feature type="compositionally biased region" description="Low complexity" evidence="1">
    <location>
        <begin position="1"/>
        <end position="18"/>
    </location>
</feature>
<keyword evidence="4" id="KW-1185">Reference proteome</keyword>
<proteinExistence type="predicted"/>
<feature type="compositionally biased region" description="Polar residues" evidence="1">
    <location>
        <begin position="66"/>
        <end position="77"/>
    </location>
</feature>
<dbReference type="AlphaFoldDB" id="K0T7E1"/>
<evidence type="ECO:0000313" key="3">
    <source>
        <dbReference type="EMBL" id="EJK66397.1"/>
    </source>
</evidence>
<gene>
    <name evidence="3" type="ORF">THAOC_12688</name>
</gene>
<keyword evidence="2" id="KW-0472">Membrane</keyword>
<keyword evidence="2" id="KW-0812">Transmembrane</keyword>
<feature type="region of interest" description="Disordered" evidence="1">
    <location>
        <begin position="1"/>
        <end position="88"/>
    </location>
</feature>
<comment type="caution">
    <text evidence="3">The sequence shown here is derived from an EMBL/GenBank/DDBJ whole genome shotgun (WGS) entry which is preliminary data.</text>
</comment>
<protein>
    <submittedName>
        <fullName evidence="3">Uncharacterized protein</fullName>
    </submittedName>
</protein>
<organism evidence="3 4">
    <name type="scientific">Thalassiosira oceanica</name>
    <name type="common">Marine diatom</name>
    <dbReference type="NCBI Taxonomy" id="159749"/>
    <lineage>
        <taxon>Eukaryota</taxon>
        <taxon>Sar</taxon>
        <taxon>Stramenopiles</taxon>
        <taxon>Ochrophyta</taxon>
        <taxon>Bacillariophyta</taxon>
        <taxon>Coscinodiscophyceae</taxon>
        <taxon>Thalassiosirophycidae</taxon>
        <taxon>Thalassiosirales</taxon>
        <taxon>Thalassiosiraceae</taxon>
        <taxon>Thalassiosira</taxon>
    </lineage>
</organism>